<dbReference type="PROSITE" id="PS50889">
    <property type="entry name" value="S4"/>
    <property type="match status" value="1"/>
</dbReference>
<dbReference type="Pfam" id="PF01479">
    <property type="entry name" value="S4"/>
    <property type="match status" value="1"/>
</dbReference>
<feature type="domain" description="Ribosomal RNA methyltransferase FtsJ" evidence="5">
    <location>
        <begin position="63"/>
        <end position="249"/>
    </location>
</feature>
<dbReference type="GO" id="GO:0008168">
    <property type="term" value="F:methyltransferase activity"/>
    <property type="evidence" value="ECO:0007669"/>
    <property type="project" value="UniProtKB-KW"/>
</dbReference>
<evidence type="ECO:0000256" key="3">
    <source>
        <dbReference type="PROSITE-ProRule" id="PRU00182"/>
    </source>
</evidence>
<protein>
    <submittedName>
        <fullName evidence="6">TlyA family RNA methyltransferase</fullName>
    </submittedName>
</protein>
<dbReference type="EMBL" id="JBHTMN010000014">
    <property type="protein sequence ID" value="MFD1384298.1"/>
    <property type="molecule type" value="Genomic_DNA"/>
</dbReference>
<evidence type="ECO:0000259" key="4">
    <source>
        <dbReference type="Pfam" id="PF01479"/>
    </source>
</evidence>
<evidence type="ECO:0000313" key="6">
    <source>
        <dbReference type="EMBL" id="MFD1384298.1"/>
    </source>
</evidence>
<dbReference type="Gene3D" id="3.10.290.10">
    <property type="entry name" value="RNA-binding S4 domain"/>
    <property type="match status" value="1"/>
</dbReference>
<keyword evidence="1 3" id="KW-0694">RNA-binding</keyword>
<dbReference type="PIRSF" id="PIRSF005578">
    <property type="entry name" value="TlyA"/>
    <property type="match status" value="1"/>
</dbReference>
<organism evidence="6 7">
    <name type="scientific">Rhodanobacter aciditrophus</name>
    <dbReference type="NCBI Taxonomy" id="1623218"/>
    <lineage>
        <taxon>Bacteria</taxon>
        <taxon>Pseudomonadati</taxon>
        <taxon>Pseudomonadota</taxon>
        <taxon>Gammaproteobacteria</taxon>
        <taxon>Lysobacterales</taxon>
        <taxon>Rhodanobacteraceae</taxon>
        <taxon>Rhodanobacter</taxon>
    </lineage>
</organism>
<dbReference type="Pfam" id="PF01728">
    <property type="entry name" value="FtsJ"/>
    <property type="match status" value="1"/>
</dbReference>
<keyword evidence="6" id="KW-0489">Methyltransferase</keyword>
<accession>A0ABW4B443</accession>
<evidence type="ECO:0000259" key="5">
    <source>
        <dbReference type="Pfam" id="PF01728"/>
    </source>
</evidence>
<dbReference type="Gene3D" id="3.40.50.150">
    <property type="entry name" value="Vaccinia Virus protein VP39"/>
    <property type="match status" value="1"/>
</dbReference>
<gene>
    <name evidence="6" type="ORF">ACFQ45_13045</name>
</gene>
<dbReference type="InterPro" id="IPR004538">
    <property type="entry name" value="Hemolysin_A/TlyA"/>
</dbReference>
<evidence type="ECO:0000256" key="1">
    <source>
        <dbReference type="ARBA" id="ARBA00022884"/>
    </source>
</evidence>
<dbReference type="RefSeq" id="WP_377368381.1">
    <property type="nucleotide sequence ID" value="NZ_JBHTMN010000014.1"/>
</dbReference>
<evidence type="ECO:0000313" key="7">
    <source>
        <dbReference type="Proteomes" id="UP001597059"/>
    </source>
</evidence>
<dbReference type="InterPro" id="IPR002877">
    <property type="entry name" value="RNA_MeTrfase_FtsJ_dom"/>
</dbReference>
<comment type="caution">
    <text evidence="6">The sequence shown here is derived from an EMBL/GenBank/DDBJ whole genome shotgun (WGS) entry which is preliminary data.</text>
</comment>
<dbReference type="InterPro" id="IPR002942">
    <property type="entry name" value="S4_RNA-bd"/>
</dbReference>
<dbReference type="InterPro" id="IPR047048">
    <property type="entry name" value="TlyA"/>
</dbReference>
<dbReference type="InterPro" id="IPR036986">
    <property type="entry name" value="S4_RNA-bd_sf"/>
</dbReference>
<evidence type="ECO:0000256" key="2">
    <source>
        <dbReference type="ARBA" id="ARBA00029460"/>
    </source>
</evidence>
<dbReference type="GO" id="GO:0032259">
    <property type="term" value="P:methylation"/>
    <property type="evidence" value="ECO:0007669"/>
    <property type="project" value="UniProtKB-KW"/>
</dbReference>
<name>A0ABW4B443_9GAMM</name>
<dbReference type="SUPFAM" id="SSF55174">
    <property type="entry name" value="Alpha-L RNA-binding motif"/>
    <property type="match status" value="1"/>
</dbReference>
<sequence length="252" mass="27725">MKRIDQLLTEKQFTKSRSQAQSFISEGKVQVCINGTWAQVTKASFKIEEDWEIKLTLTDEDRYVSRGALKLSGALEQAQMDLKGFTVLDVGQSTGGFTDCALQFGATKVVGVEVGHDQLDPRLRSRDDVVCLEGLNARHLTQADLGEHFPEEGFDAVVMDVSFISQTKILSQLPALLGSSGHLITLVKPQFELGKEAIGKGGIVKDQLKVAQLEQQMKDLIRELGFSVISYNKSQIKGGDGNQEFVLHAVKN</sequence>
<dbReference type="SUPFAM" id="SSF53335">
    <property type="entry name" value="S-adenosyl-L-methionine-dependent methyltransferases"/>
    <property type="match status" value="1"/>
</dbReference>
<dbReference type="Proteomes" id="UP001597059">
    <property type="component" value="Unassembled WGS sequence"/>
</dbReference>
<dbReference type="CDD" id="cd00165">
    <property type="entry name" value="S4"/>
    <property type="match status" value="1"/>
</dbReference>
<dbReference type="PANTHER" id="PTHR32319:SF0">
    <property type="entry name" value="BACTERIAL HEMOLYSIN-LIKE PROTEIN"/>
    <property type="match status" value="1"/>
</dbReference>
<proteinExistence type="inferred from homology"/>
<dbReference type="NCBIfam" id="TIGR00478">
    <property type="entry name" value="tly"/>
    <property type="match status" value="1"/>
</dbReference>
<keyword evidence="7" id="KW-1185">Reference proteome</keyword>
<comment type="similarity">
    <text evidence="2">Belongs to the TlyA family.</text>
</comment>
<reference evidence="7" key="1">
    <citation type="journal article" date="2019" name="Int. J. Syst. Evol. Microbiol.">
        <title>The Global Catalogue of Microorganisms (GCM) 10K type strain sequencing project: providing services to taxonomists for standard genome sequencing and annotation.</title>
        <authorList>
            <consortium name="The Broad Institute Genomics Platform"/>
            <consortium name="The Broad Institute Genome Sequencing Center for Infectious Disease"/>
            <person name="Wu L."/>
            <person name="Ma J."/>
        </authorList>
    </citation>
    <scope>NUCLEOTIDE SEQUENCE [LARGE SCALE GENOMIC DNA]</scope>
    <source>
        <strain evidence="7">JCM 30774</strain>
    </source>
</reference>
<dbReference type="InterPro" id="IPR029063">
    <property type="entry name" value="SAM-dependent_MTases_sf"/>
</dbReference>
<dbReference type="PANTHER" id="PTHR32319">
    <property type="entry name" value="BACTERIAL HEMOLYSIN-LIKE PROTEIN"/>
    <property type="match status" value="1"/>
</dbReference>
<feature type="domain" description="RNA-binding S4" evidence="4">
    <location>
        <begin position="3"/>
        <end position="31"/>
    </location>
</feature>
<dbReference type="CDD" id="cd02440">
    <property type="entry name" value="AdoMet_MTases"/>
    <property type="match status" value="1"/>
</dbReference>
<keyword evidence="6" id="KW-0808">Transferase</keyword>